<evidence type="ECO:0000256" key="1">
    <source>
        <dbReference type="SAM" id="Coils"/>
    </source>
</evidence>
<dbReference type="KEGG" id="cic:CICLE_v10002963mg"/>
<feature type="coiled-coil region" evidence="1">
    <location>
        <begin position="19"/>
        <end position="53"/>
    </location>
</feature>
<name>V4T4G8_CITCL</name>
<keyword evidence="1" id="KW-0175">Coiled coil</keyword>
<keyword evidence="4" id="KW-1185">Reference proteome</keyword>
<dbReference type="EMBL" id="KI536799">
    <property type="protein sequence ID" value="ESR46285.1"/>
    <property type="molecule type" value="Genomic_DNA"/>
</dbReference>
<dbReference type="InterPro" id="IPR056623">
    <property type="entry name" value="MLLE_2"/>
</dbReference>
<gene>
    <name evidence="3" type="ORF">CICLE_v10002963mg</name>
</gene>
<dbReference type="Gramene" id="ESR46285">
    <property type="protein sequence ID" value="ESR46285"/>
    <property type="gene ID" value="CICLE_v10002963mg"/>
</dbReference>
<accession>V4T4G8</accession>
<evidence type="ECO:0000259" key="2">
    <source>
        <dbReference type="Pfam" id="PF23950"/>
    </source>
</evidence>
<evidence type="ECO:0000313" key="3">
    <source>
        <dbReference type="EMBL" id="ESR46285.1"/>
    </source>
</evidence>
<evidence type="ECO:0000313" key="4">
    <source>
        <dbReference type="Proteomes" id="UP000030687"/>
    </source>
</evidence>
<feature type="domain" description="MLLE-like" evidence="2">
    <location>
        <begin position="35"/>
        <end position="88"/>
    </location>
</feature>
<sequence>MCSNIGAMSKSISALISMLDELISVLSTIDKELSNLQAKLYNEMRKIDGLSEKEILDAIDIIATKHDMLRVFFNLPNELKKRYILRMIGHDS</sequence>
<organism evidence="3 4">
    <name type="scientific">Citrus clementina</name>
    <name type="common">Clementine</name>
    <name type="synonym">Citrus deliciosa x Citrus sinensis</name>
    <dbReference type="NCBI Taxonomy" id="85681"/>
    <lineage>
        <taxon>Eukaryota</taxon>
        <taxon>Viridiplantae</taxon>
        <taxon>Streptophyta</taxon>
        <taxon>Embryophyta</taxon>
        <taxon>Tracheophyta</taxon>
        <taxon>Spermatophyta</taxon>
        <taxon>Magnoliopsida</taxon>
        <taxon>eudicotyledons</taxon>
        <taxon>Gunneridae</taxon>
        <taxon>Pentapetalae</taxon>
        <taxon>rosids</taxon>
        <taxon>malvids</taxon>
        <taxon>Sapindales</taxon>
        <taxon>Rutaceae</taxon>
        <taxon>Aurantioideae</taxon>
        <taxon>Citrus</taxon>
    </lineage>
</organism>
<dbReference type="Proteomes" id="UP000030687">
    <property type="component" value="Unassembled WGS sequence"/>
</dbReference>
<proteinExistence type="predicted"/>
<reference evidence="3 4" key="1">
    <citation type="submission" date="2013-10" db="EMBL/GenBank/DDBJ databases">
        <authorList>
            <consortium name="International Citrus Genome Consortium"/>
            <person name="Jenkins J."/>
            <person name="Schmutz J."/>
            <person name="Prochnik S."/>
            <person name="Rokhsar D."/>
            <person name="Gmitter F."/>
            <person name="Ollitrault P."/>
            <person name="Machado M."/>
            <person name="Talon M."/>
            <person name="Wincker P."/>
            <person name="Jaillon O."/>
            <person name="Morgante M."/>
        </authorList>
    </citation>
    <scope>NUCLEOTIDE SEQUENCE</scope>
    <source>
        <strain evidence="4">cv. Clemenules</strain>
    </source>
</reference>
<dbReference type="InParanoid" id="V4T4G8"/>
<dbReference type="AlphaFoldDB" id="V4T4G8"/>
<protein>
    <recommendedName>
        <fullName evidence="2">MLLE-like domain-containing protein</fullName>
    </recommendedName>
</protein>
<dbReference type="Pfam" id="PF23950">
    <property type="entry name" value="MLLE_2"/>
    <property type="match status" value="1"/>
</dbReference>